<evidence type="ECO:0000313" key="1">
    <source>
        <dbReference type="EMBL" id="JAD60810.1"/>
    </source>
</evidence>
<proteinExistence type="predicted"/>
<sequence length="27" mass="3194">MDTFLGVLSIFMRDAFQTKHLIPEVRK</sequence>
<dbReference type="AlphaFoldDB" id="A0A0A9BHW0"/>
<reference evidence="1" key="1">
    <citation type="submission" date="2014-09" db="EMBL/GenBank/DDBJ databases">
        <authorList>
            <person name="Magalhaes I.L.F."/>
            <person name="Oliveira U."/>
            <person name="Santos F.R."/>
            <person name="Vidigal T.H.D.A."/>
            <person name="Brescovit A.D."/>
            <person name="Santos A.J."/>
        </authorList>
    </citation>
    <scope>NUCLEOTIDE SEQUENCE</scope>
    <source>
        <tissue evidence="1">Shoot tissue taken approximately 20 cm above the soil surface</tissue>
    </source>
</reference>
<reference evidence="1" key="2">
    <citation type="journal article" date="2015" name="Data Brief">
        <title>Shoot transcriptome of the giant reed, Arundo donax.</title>
        <authorList>
            <person name="Barrero R.A."/>
            <person name="Guerrero F.D."/>
            <person name="Moolhuijzen P."/>
            <person name="Goolsby J.A."/>
            <person name="Tidwell J."/>
            <person name="Bellgard S.E."/>
            <person name="Bellgard M.I."/>
        </authorList>
    </citation>
    <scope>NUCLEOTIDE SEQUENCE</scope>
    <source>
        <tissue evidence="1">Shoot tissue taken approximately 20 cm above the soil surface</tissue>
    </source>
</reference>
<protein>
    <submittedName>
        <fullName evidence="1">Uncharacterized protein</fullName>
    </submittedName>
</protein>
<accession>A0A0A9BHW0</accession>
<dbReference type="EMBL" id="GBRH01237085">
    <property type="protein sequence ID" value="JAD60810.1"/>
    <property type="molecule type" value="Transcribed_RNA"/>
</dbReference>
<name>A0A0A9BHW0_ARUDO</name>
<organism evidence="1">
    <name type="scientific">Arundo donax</name>
    <name type="common">Giant reed</name>
    <name type="synonym">Donax arundinaceus</name>
    <dbReference type="NCBI Taxonomy" id="35708"/>
    <lineage>
        <taxon>Eukaryota</taxon>
        <taxon>Viridiplantae</taxon>
        <taxon>Streptophyta</taxon>
        <taxon>Embryophyta</taxon>
        <taxon>Tracheophyta</taxon>
        <taxon>Spermatophyta</taxon>
        <taxon>Magnoliopsida</taxon>
        <taxon>Liliopsida</taxon>
        <taxon>Poales</taxon>
        <taxon>Poaceae</taxon>
        <taxon>PACMAD clade</taxon>
        <taxon>Arundinoideae</taxon>
        <taxon>Arundineae</taxon>
        <taxon>Arundo</taxon>
    </lineage>
</organism>